<feature type="compositionally biased region" description="Low complexity" evidence="8">
    <location>
        <begin position="470"/>
        <end position="481"/>
    </location>
</feature>
<dbReference type="InterPro" id="IPR036770">
    <property type="entry name" value="Ankyrin_rpt-contain_sf"/>
</dbReference>
<keyword evidence="3" id="KW-0677">Repeat</keyword>
<evidence type="ECO:0000256" key="4">
    <source>
        <dbReference type="ARBA" id="ARBA00023043"/>
    </source>
</evidence>
<dbReference type="Pfam" id="PF15898">
    <property type="entry name" value="PRKG1_interact"/>
    <property type="match status" value="1"/>
</dbReference>
<feature type="repeat" description="ANK" evidence="6">
    <location>
        <begin position="72"/>
        <end position="104"/>
    </location>
</feature>
<dbReference type="FunFam" id="1.25.40.20:FF:000876">
    <property type="entry name" value="Protein phosphatase 1 regulatory subunit 12A"/>
    <property type="match status" value="1"/>
</dbReference>
<dbReference type="SUPFAM" id="SSF48403">
    <property type="entry name" value="Ankyrin repeat"/>
    <property type="match status" value="1"/>
</dbReference>
<evidence type="ECO:0000256" key="1">
    <source>
        <dbReference type="ARBA" id="ARBA00004496"/>
    </source>
</evidence>
<comment type="subcellular location">
    <subcellularLocation>
        <location evidence="1 5">Cytoplasm</location>
    </subcellularLocation>
</comment>
<dbReference type="AlphaFoldDB" id="A0A8C0F656"/>
<evidence type="ECO:0000256" key="5">
    <source>
        <dbReference type="PIRNR" id="PIRNR038141"/>
    </source>
</evidence>
<organism evidence="10 11">
    <name type="scientific">Bubo bubo</name>
    <name type="common">Eurasian eagle-owl</name>
    <name type="synonym">Strix bubo</name>
    <dbReference type="NCBI Taxonomy" id="30461"/>
    <lineage>
        <taxon>Eukaryota</taxon>
        <taxon>Metazoa</taxon>
        <taxon>Chordata</taxon>
        <taxon>Craniata</taxon>
        <taxon>Vertebrata</taxon>
        <taxon>Euteleostomi</taxon>
        <taxon>Archelosauria</taxon>
        <taxon>Archosauria</taxon>
        <taxon>Dinosauria</taxon>
        <taxon>Saurischia</taxon>
        <taxon>Theropoda</taxon>
        <taxon>Coelurosauria</taxon>
        <taxon>Aves</taxon>
        <taxon>Neognathae</taxon>
        <taxon>Neoaves</taxon>
        <taxon>Telluraves</taxon>
        <taxon>Strigiformes</taxon>
        <taxon>Strigidae</taxon>
        <taxon>Bubo</taxon>
    </lineage>
</organism>
<feature type="compositionally biased region" description="Basic residues" evidence="8">
    <location>
        <begin position="785"/>
        <end position="796"/>
    </location>
</feature>
<dbReference type="GO" id="GO:0004857">
    <property type="term" value="F:enzyme inhibitor activity"/>
    <property type="evidence" value="ECO:0007669"/>
    <property type="project" value="TreeGrafter"/>
</dbReference>
<feature type="repeat" description="ANK" evidence="6">
    <location>
        <begin position="105"/>
        <end position="137"/>
    </location>
</feature>
<comment type="subunit">
    <text evidence="5">PP1 comprises a catalytic subunit, and one or several targeting or regulatory subunits.</text>
</comment>
<dbReference type="InterPro" id="IPR051226">
    <property type="entry name" value="PP1_Regulatory_Subunit"/>
</dbReference>
<feature type="compositionally biased region" description="Polar residues" evidence="8">
    <location>
        <begin position="828"/>
        <end position="843"/>
    </location>
</feature>
<dbReference type="Ensembl" id="ENSBOBT00000011631.1">
    <property type="protein sequence ID" value="ENSBOBP00000011351.1"/>
    <property type="gene ID" value="ENSBOBG00000007223.1"/>
</dbReference>
<feature type="compositionally biased region" description="Polar residues" evidence="8">
    <location>
        <begin position="302"/>
        <end position="316"/>
    </location>
</feature>
<protein>
    <recommendedName>
        <fullName evidence="5">Protein phosphatase 1 regulatory subunit</fullName>
    </recommendedName>
</protein>
<feature type="domain" description="cGMP-dependent protein kinase interacting" evidence="9">
    <location>
        <begin position="877"/>
        <end position="976"/>
    </location>
</feature>
<feature type="compositionally biased region" description="Acidic residues" evidence="8">
    <location>
        <begin position="357"/>
        <end position="369"/>
    </location>
</feature>
<dbReference type="PIRSF" id="PIRSF038141">
    <property type="entry name" value="PP1_12ABC_vert"/>
    <property type="match status" value="1"/>
</dbReference>
<feature type="compositionally biased region" description="Low complexity" evidence="8">
    <location>
        <begin position="593"/>
        <end position="608"/>
    </location>
</feature>
<dbReference type="PANTHER" id="PTHR24179">
    <property type="entry name" value="PROTEIN PHOSPHATASE 1 REGULATORY SUBUNIT 12"/>
    <property type="match status" value="1"/>
</dbReference>
<dbReference type="Pfam" id="PF12796">
    <property type="entry name" value="Ank_2"/>
    <property type="match status" value="2"/>
</dbReference>
<evidence type="ECO:0000313" key="11">
    <source>
        <dbReference type="Proteomes" id="UP000694567"/>
    </source>
</evidence>
<dbReference type="Gene3D" id="6.10.250.1820">
    <property type="match status" value="1"/>
</dbReference>
<feature type="compositionally biased region" description="Polar residues" evidence="8">
    <location>
        <begin position="741"/>
        <end position="755"/>
    </location>
</feature>
<feature type="compositionally biased region" description="Polar residues" evidence="8">
    <location>
        <begin position="520"/>
        <end position="531"/>
    </location>
</feature>
<dbReference type="InterPro" id="IPR002110">
    <property type="entry name" value="Ankyrin_rpt"/>
</dbReference>
<evidence type="ECO:0000256" key="8">
    <source>
        <dbReference type="SAM" id="MobiDB-lite"/>
    </source>
</evidence>
<feature type="compositionally biased region" description="Low complexity" evidence="8">
    <location>
        <begin position="378"/>
        <end position="402"/>
    </location>
</feature>
<evidence type="ECO:0000256" key="6">
    <source>
        <dbReference type="PROSITE-ProRule" id="PRU00023"/>
    </source>
</evidence>
<keyword evidence="2 5" id="KW-0963">Cytoplasm</keyword>
<keyword evidence="4 6" id="KW-0040">ANK repeat</keyword>
<feature type="compositionally biased region" description="Basic and acidic residues" evidence="8">
    <location>
        <begin position="664"/>
        <end position="712"/>
    </location>
</feature>
<feature type="compositionally biased region" description="Basic and acidic residues" evidence="8">
    <location>
        <begin position="318"/>
        <end position="329"/>
    </location>
</feature>
<accession>A0A8C0F656</accession>
<name>A0A8C0F656_BUBBB</name>
<evidence type="ECO:0000313" key="10">
    <source>
        <dbReference type="Ensembl" id="ENSBOBP00000011351.1"/>
    </source>
</evidence>
<feature type="compositionally biased region" description="Low complexity" evidence="8">
    <location>
        <begin position="571"/>
        <end position="585"/>
    </location>
</feature>
<feature type="compositionally biased region" description="Basic and acidic residues" evidence="8">
    <location>
        <begin position="291"/>
        <end position="300"/>
    </location>
</feature>
<feature type="compositionally biased region" description="Low complexity" evidence="8">
    <location>
        <begin position="717"/>
        <end position="740"/>
    </location>
</feature>
<dbReference type="PANTHER" id="PTHR24179:SF20">
    <property type="entry name" value="PROTEIN PHOSPHATASE 1 REGULATORY SUBUNIT 12A"/>
    <property type="match status" value="1"/>
</dbReference>
<dbReference type="GO" id="GO:0019901">
    <property type="term" value="F:protein kinase binding"/>
    <property type="evidence" value="ECO:0007669"/>
    <property type="project" value="InterPro"/>
</dbReference>
<dbReference type="Gene3D" id="1.25.40.20">
    <property type="entry name" value="Ankyrin repeat-containing domain"/>
    <property type="match status" value="2"/>
</dbReference>
<dbReference type="InterPro" id="IPR031775">
    <property type="entry name" value="PRKG1_interact"/>
</dbReference>
<feature type="compositionally biased region" description="Basic and acidic residues" evidence="8">
    <location>
        <begin position="482"/>
        <end position="492"/>
    </location>
</feature>
<reference evidence="10" key="2">
    <citation type="submission" date="2025-09" db="UniProtKB">
        <authorList>
            <consortium name="Ensembl"/>
        </authorList>
    </citation>
    <scope>IDENTIFICATION</scope>
</reference>
<dbReference type="GO" id="GO:0019208">
    <property type="term" value="F:phosphatase regulator activity"/>
    <property type="evidence" value="ECO:0007669"/>
    <property type="project" value="UniProtKB-UniRule"/>
</dbReference>
<reference evidence="10" key="1">
    <citation type="submission" date="2025-08" db="UniProtKB">
        <authorList>
            <consortium name="Ensembl"/>
        </authorList>
    </citation>
    <scope>IDENTIFICATION</scope>
</reference>
<sequence>MKMADAKQKRNEQLKRWIGSETDLEPPVVKRKKTKVKFDDGAVFLAACSSGDTEEVLRLLERGADINYANVDGLTALHQACIDDNVDMVKFLVENGANINQPDNEGWIPLHAAASCGYLDIAEYLISQGAHVGAVNSEGDTPLDIAEEEAMEELLQNEVNRQGVDIEAARKEEERIMLRDARQWLNSGHINDVRHAKSGGTALHVAAAKGYTEVLKLLIQARYDVNIKDYDGWTPLHAAAHWGKEEACRILVENLCDMEAVNKVGQTAFDVADEDILGYLEELQKKQNLLHSEKREKKSPLIESTANMDNNQTQKTFKNKETLIMEQEKNASSIESLEQEKVDEEEEGKKDESSCSSEEEEDDDSESEAETDKTKTLAAVTNNANTTSTQSASVAVTVPSVAGGQGAPTSPVKKFPTSTTKVSPKEEERKDESPASWRLGLRKTGSYGALAEITASKEAQKEKDSAGVMRSASSPRLSSSLDNKEKEKDGKGTRLAYVAPTIPRRLASTSDIDEKENRDLSASSIRGGSSYTRRKWEEDVKKNSLNEGPTSLNTSYQRSGSFGRRQDDLISSNVPSTASTVTSSAGLQKTLPASANTTTKSTTGSTSAGVQSRSYLTPVRDEESESQRKARSRQARQSRRSTQGVTLTDLQEAEKTIGRSRPTRTREQENEEKEKEEKEKQDKEKQEEKKESETKDDDYRQRYSRTVEEPYHRYRPTSTSTSSSSTSSLSTSTSSLSTSSQLNRPNSLIGITSAYSRSGTKESEREGGKKEEEKEEDKSQPKSIRERRRPREKRRSTGVSYWIQDSDENEQEHQSDSEEGTNKKETQSDSLSRYDTGSLSMSSGDRYDSAQGRSGSQSYLEDRKPYCSRLEKEDSTDFKKLYEQILAENEKLKAQLHDTNMELTDLKLQLEKTTQRQERFADRSLLEMEKRERRALERRISEMEEELKMLPDLKADNQRLKDENGALIRVISKLSK</sequence>
<keyword evidence="7" id="KW-0175">Coiled coil</keyword>
<feature type="region of interest" description="Disordered" evidence="8">
    <location>
        <begin position="290"/>
        <end position="866"/>
    </location>
</feature>
<evidence type="ECO:0000256" key="2">
    <source>
        <dbReference type="ARBA" id="ARBA00022490"/>
    </source>
</evidence>
<keyword evidence="11" id="KW-1185">Reference proteome</keyword>
<feature type="compositionally biased region" description="Basic and acidic residues" evidence="8">
    <location>
        <begin position="534"/>
        <end position="544"/>
    </location>
</feature>
<evidence type="ECO:0000256" key="3">
    <source>
        <dbReference type="ARBA" id="ARBA00022737"/>
    </source>
</evidence>
<dbReference type="GO" id="GO:0030018">
    <property type="term" value="C:Z disc"/>
    <property type="evidence" value="ECO:0007669"/>
    <property type="project" value="TreeGrafter"/>
</dbReference>
<feature type="repeat" description="ANK" evidence="6">
    <location>
        <begin position="198"/>
        <end position="230"/>
    </location>
</feature>
<dbReference type="Proteomes" id="UP000694567">
    <property type="component" value="Unplaced"/>
</dbReference>
<dbReference type="SMART" id="SM00248">
    <property type="entry name" value="ANK"/>
    <property type="match status" value="6"/>
</dbReference>
<dbReference type="CDD" id="cd21944">
    <property type="entry name" value="IPD_MYPT1"/>
    <property type="match status" value="1"/>
</dbReference>
<dbReference type="PROSITE" id="PS50088">
    <property type="entry name" value="ANK_REPEAT"/>
    <property type="match status" value="4"/>
</dbReference>
<feature type="compositionally biased region" description="Basic and acidic residues" evidence="8">
    <location>
        <begin position="759"/>
        <end position="784"/>
    </location>
</feature>
<dbReference type="PROSITE" id="PS50297">
    <property type="entry name" value="ANK_REP_REGION"/>
    <property type="match status" value="4"/>
</dbReference>
<feature type="compositionally biased region" description="Basic residues" evidence="8">
    <location>
        <begin position="629"/>
        <end position="639"/>
    </location>
</feature>
<feature type="coiled-coil region" evidence="7">
    <location>
        <begin position="882"/>
        <end position="963"/>
    </location>
</feature>
<feature type="compositionally biased region" description="Polar residues" evidence="8">
    <location>
        <begin position="545"/>
        <end position="560"/>
    </location>
</feature>
<dbReference type="Gene3D" id="6.10.140.390">
    <property type="match status" value="1"/>
</dbReference>
<dbReference type="GO" id="GO:0031672">
    <property type="term" value="C:A band"/>
    <property type="evidence" value="ECO:0007669"/>
    <property type="project" value="TreeGrafter"/>
</dbReference>
<evidence type="ECO:0000256" key="7">
    <source>
        <dbReference type="SAM" id="Coils"/>
    </source>
</evidence>
<proteinExistence type="predicted"/>
<evidence type="ECO:0000259" key="9">
    <source>
        <dbReference type="Pfam" id="PF15898"/>
    </source>
</evidence>
<feature type="repeat" description="ANK" evidence="6">
    <location>
        <begin position="231"/>
        <end position="263"/>
    </location>
</feature>
<feature type="compositionally biased region" description="Basic and acidic residues" evidence="8">
    <location>
        <begin position="619"/>
        <end position="628"/>
    </location>
</feature>
<dbReference type="FunFam" id="1.25.40.20:FF:000004">
    <property type="entry name" value="Phosphatase 1 regulatory subunit 12A"/>
    <property type="match status" value="1"/>
</dbReference>
<feature type="compositionally biased region" description="Basic and acidic residues" evidence="8">
    <location>
        <begin position="423"/>
        <end position="433"/>
    </location>
</feature>
<dbReference type="InterPro" id="IPR017401">
    <property type="entry name" value="MYPT1/MYPT2/Mbs85"/>
</dbReference>
<feature type="compositionally biased region" description="Basic and acidic residues" evidence="8">
    <location>
        <begin position="811"/>
        <end position="827"/>
    </location>
</feature>
<dbReference type="GO" id="GO:0007165">
    <property type="term" value="P:signal transduction"/>
    <property type="evidence" value="ECO:0007669"/>
    <property type="project" value="InterPro"/>
</dbReference>